<evidence type="ECO:0008006" key="4">
    <source>
        <dbReference type="Google" id="ProtNLM"/>
    </source>
</evidence>
<evidence type="ECO:0000313" key="3">
    <source>
        <dbReference type="Proteomes" id="UP000284219"/>
    </source>
</evidence>
<protein>
    <recommendedName>
        <fullName evidence="4">DUF5316 domain-containing protein</fullName>
    </recommendedName>
</protein>
<dbReference type="InterPro" id="IPR035167">
    <property type="entry name" value="DUF5316"/>
</dbReference>
<evidence type="ECO:0000313" key="2">
    <source>
        <dbReference type="EMBL" id="RKD21076.1"/>
    </source>
</evidence>
<evidence type="ECO:0000256" key="1">
    <source>
        <dbReference type="SAM" id="Phobius"/>
    </source>
</evidence>
<dbReference type="OrthoDB" id="1927595at2"/>
<organism evidence="2 3">
    <name type="scientific">Ammoniphilus oxalaticus</name>
    <dbReference type="NCBI Taxonomy" id="66863"/>
    <lineage>
        <taxon>Bacteria</taxon>
        <taxon>Bacillati</taxon>
        <taxon>Bacillota</taxon>
        <taxon>Bacilli</taxon>
        <taxon>Bacillales</taxon>
        <taxon>Paenibacillaceae</taxon>
        <taxon>Aneurinibacillus group</taxon>
        <taxon>Ammoniphilus</taxon>
    </lineage>
</organism>
<name>A0A419SDB4_9BACL</name>
<keyword evidence="3" id="KW-1185">Reference proteome</keyword>
<comment type="caution">
    <text evidence="2">The sequence shown here is derived from an EMBL/GenBank/DDBJ whole genome shotgun (WGS) entry which is preliminary data.</text>
</comment>
<sequence length="95" mass="10341">MKSIGIGLSILLCTSIASFLLQDWGIIYRIGGGVGGLFLFAAGLLSGAFISGDRNRANFSNESNEETRRRHALFRKLFLIGIPNLVVAIIVYILL</sequence>
<proteinExistence type="predicted"/>
<dbReference type="EMBL" id="MCHY01000013">
    <property type="protein sequence ID" value="RKD21076.1"/>
    <property type="molecule type" value="Genomic_DNA"/>
</dbReference>
<dbReference type="Proteomes" id="UP000284219">
    <property type="component" value="Unassembled WGS sequence"/>
</dbReference>
<dbReference type="RefSeq" id="WP_120191146.1">
    <property type="nucleotide sequence ID" value="NZ_MCHY01000013.1"/>
</dbReference>
<feature type="transmembrane region" description="Helical" evidence="1">
    <location>
        <begin position="73"/>
        <end position="94"/>
    </location>
</feature>
<dbReference type="Pfam" id="PF17247">
    <property type="entry name" value="DUF5316"/>
    <property type="match status" value="1"/>
</dbReference>
<accession>A0A419SDB4</accession>
<gene>
    <name evidence="2" type="ORF">BEP19_15475</name>
</gene>
<reference evidence="2 3" key="1">
    <citation type="submission" date="2016-08" db="EMBL/GenBank/DDBJ databases">
        <title>Novel Firmicute Genomes.</title>
        <authorList>
            <person name="Poppleton D.I."/>
            <person name="Gribaldo S."/>
        </authorList>
    </citation>
    <scope>NUCLEOTIDE SEQUENCE [LARGE SCALE GENOMIC DNA]</scope>
    <source>
        <strain evidence="2 3">RAOx-1</strain>
    </source>
</reference>
<keyword evidence="1" id="KW-0812">Transmembrane</keyword>
<keyword evidence="1" id="KW-0472">Membrane</keyword>
<feature type="transmembrane region" description="Helical" evidence="1">
    <location>
        <begin position="27"/>
        <end position="52"/>
    </location>
</feature>
<dbReference type="AlphaFoldDB" id="A0A419SDB4"/>
<keyword evidence="1" id="KW-1133">Transmembrane helix</keyword>